<sequence length="145" mass="14856">MATYNPAPIPESGADPRSQLDPANPGAQQNITSGLDANPSGRVAAHDQGNTAPIGSGAGGTAALAGHAQSQPAPPSQVADVDYPNVPERAEPQQAATGPGTGGIVEQDKIPFKEQVNGYAKKFAGTIFNKPEEKEFGEKKLRGEA</sequence>
<proteinExistence type="predicted"/>
<evidence type="ECO:0000313" key="2">
    <source>
        <dbReference type="EMBL" id="KAK1922522.1"/>
    </source>
</evidence>
<dbReference type="EMBL" id="JAODAN010000008">
    <property type="protein sequence ID" value="KAK1922522.1"/>
    <property type="molecule type" value="Genomic_DNA"/>
</dbReference>
<gene>
    <name evidence="2" type="ORF">DB88DRAFT_512041</name>
</gene>
<comment type="caution">
    <text evidence="2">The sequence shown here is derived from an EMBL/GenBank/DDBJ whole genome shotgun (WGS) entry which is preliminary data.</text>
</comment>
<accession>A0AAD9CVY8</accession>
<evidence type="ECO:0000256" key="1">
    <source>
        <dbReference type="SAM" id="MobiDB-lite"/>
    </source>
</evidence>
<feature type="region of interest" description="Disordered" evidence="1">
    <location>
        <begin position="1"/>
        <end position="106"/>
    </location>
</feature>
<keyword evidence="3" id="KW-1185">Reference proteome</keyword>
<organism evidence="2 3">
    <name type="scientific">Papiliotrema laurentii</name>
    <name type="common">Cryptococcus laurentii</name>
    <dbReference type="NCBI Taxonomy" id="5418"/>
    <lineage>
        <taxon>Eukaryota</taxon>
        <taxon>Fungi</taxon>
        <taxon>Dikarya</taxon>
        <taxon>Basidiomycota</taxon>
        <taxon>Agaricomycotina</taxon>
        <taxon>Tremellomycetes</taxon>
        <taxon>Tremellales</taxon>
        <taxon>Rhynchogastremaceae</taxon>
        <taxon>Papiliotrema</taxon>
    </lineage>
</organism>
<dbReference type="Proteomes" id="UP001182556">
    <property type="component" value="Unassembled WGS sequence"/>
</dbReference>
<reference evidence="2" key="1">
    <citation type="submission" date="2023-02" db="EMBL/GenBank/DDBJ databases">
        <title>Identification and recombinant expression of a fungal hydrolase from Papiliotrema laurentii that hydrolyzes apple cutin and clears colloidal polyester polyurethane.</title>
        <authorList>
            <consortium name="DOE Joint Genome Institute"/>
            <person name="Roman V.A."/>
            <person name="Bojanowski C."/>
            <person name="Crable B.R."/>
            <person name="Wagner D.N."/>
            <person name="Hung C.S."/>
            <person name="Nadeau L.J."/>
            <person name="Schratz L."/>
            <person name="Haridas S."/>
            <person name="Pangilinan J."/>
            <person name="Lipzen A."/>
            <person name="Na H."/>
            <person name="Yan M."/>
            <person name="Ng V."/>
            <person name="Grigoriev I.V."/>
            <person name="Spatafora J.W."/>
            <person name="Barlow D."/>
            <person name="Biffinger J."/>
            <person name="Kelley-Loughnane N."/>
            <person name="Varaljay V.A."/>
            <person name="Crookes-Goodson W.J."/>
        </authorList>
    </citation>
    <scope>NUCLEOTIDE SEQUENCE</scope>
    <source>
        <strain evidence="2">5307AH</strain>
    </source>
</reference>
<evidence type="ECO:0000313" key="3">
    <source>
        <dbReference type="Proteomes" id="UP001182556"/>
    </source>
</evidence>
<name>A0AAD9CVY8_PAPLA</name>
<dbReference type="AlphaFoldDB" id="A0AAD9CVY8"/>
<feature type="compositionally biased region" description="Polar residues" evidence="1">
    <location>
        <begin position="26"/>
        <end position="35"/>
    </location>
</feature>
<protein>
    <submittedName>
        <fullName evidence="2">Uncharacterized protein</fullName>
    </submittedName>
</protein>